<dbReference type="EMBL" id="QGGR01000036">
    <property type="protein sequence ID" value="PWK30789.1"/>
    <property type="molecule type" value="Genomic_DNA"/>
</dbReference>
<protein>
    <submittedName>
        <fullName evidence="8">YihY family inner membrane protein</fullName>
    </submittedName>
</protein>
<keyword evidence="2" id="KW-1003">Cell membrane</keyword>
<dbReference type="InterPro" id="IPR017039">
    <property type="entry name" value="Virul_fac_BrkB"/>
</dbReference>
<dbReference type="GO" id="GO:0005886">
    <property type="term" value="C:plasma membrane"/>
    <property type="evidence" value="ECO:0007669"/>
    <property type="project" value="UniProtKB-SubCell"/>
</dbReference>
<feature type="transmembrane region" description="Helical" evidence="7">
    <location>
        <begin position="101"/>
        <end position="123"/>
    </location>
</feature>
<feature type="compositionally biased region" description="Basic and acidic residues" evidence="6">
    <location>
        <begin position="350"/>
        <end position="363"/>
    </location>
</feature>
<dbReference type="Pfam" id="PF03631">
    <property type="entry name" value="Virul_fac_BrkB"/>
    <property type="match status" value="1"/>
</dbReference>
<reference evidence="8 9" key="1">
    <citation type="submission" date="2018-05" db="EMBL/GenBank/DDBJ databases">
        <title>Genomic Encyclopedia of Archaeal and Bacterial Type Strains, Phase II (KMG-II): from individual species to whole genera.</title>
        <authorList>
            <person name="Goeker M."/>
        </authorList>
    </citation>
    <scope>NUCLEOTIDE SEQUENCE [LARGE SCALE GENOMIC DNA]</scope>
    <source>
        <strain evidence="8 9">DSM 45184</strain>
    </source>
</reference>
<evidence type="ECO:0000256" key="7">
    <source>
        <dbReference type="SAM" id="Phobius"/>
    </source>
</evidence>
<comment type="subcellular location">
    <subcellularLocation>
        <location evidence="1">Cell membrane</location>
        <topology evidence="1">Multi-pass membrane protein</topology>
    </subcellularLocation>
</comment>
<evidence type="ECO:0000256" key="6">
    <source>
        <dbReference type="SAM" id="MobiDB-lite"/>
    </source>
</evidence>
<evidence type="ECO:0000256" key="3">
    <source>
        <dbReference type="ARBA" id="ARBA00022692"/>
    </source>
</evidence>
<dbReference type="AlphaFoldDB" id="A0A316EIM8"/>
<gene>
    <name evidence="8" type="ORF">BC793_13611</name>
</gene>
<dbReference type="PANTHER" id="PTHR30213:SF1">
    <property type="entry name" value="INNER MEMBRANE PROTEIN YHJD"/>
    <property type="match status" value="1"/>
</dbReference>
<keyword evidence="3 7" id="KW-0812">Transmembrane</keyword>
<dbReference type="PANTHER" id="PTHR30213">
    <property type="entry name" value="INNER MEMBRANE PROTEIN YHJD"/>
    <property type="match status" value="1"/>
</dbReference>
<feature type="region of interest" description="Disordered" evidence="6">
    <location>
        <begin position="339"/>
        <end position="363"/>
    </location>
</feature>
<evidence type="ECO:0000313" key="8">
    <source>
        <dbReference type="EMBL" id="PWK30789.1"/>
    </source>
</evidence>
<organism evidence="8 9">
    <name type="scientific">Actinoplanes xinjiangensis</name>
    <dbReference type="NCBI Taxonomy" id="512350"/>
    <lineage>
        <taxon>Bacteria</taxon>
        <taxon>Bacillati</taxon>
        <taxon>Actinomycetota</taxon>
        <taxon>Actinomycetes</taxon>
        <taxon>Micromonosporales</taxon>
        <taxon>Micromonosporaceae</taxon>
        <taxon>Actinoplanes</taxon>
    </lineage>
</organism>
<evidence type="ECO:0000256" key="2">
    <source>
        <dbReference type="ARBA" id="ARBA00022475"/>
    </source>
</evidence>
<dbReference type="RefSeq" id="WP_109602390.1">
    <property type="nucleotide sequence ID" value="NZ_BONA01000092.1"/>
</dbReference>
<feature type="transmembrane region" description="Helical" evidence="7">
    <location>
        <begin position="243"/>
        <end position="266"/>
    </location>
</feature>
<accession>A0A316EIM8</accession>
<keyword evidence="5 7" id="KW-0472">Membrane</keyword>
<dbReference type="Proteomes" id="UP000245697">
    <property type="component" value="Unassembled WGS sequence"/>
</dbReference>
<evidence type="ECO:0000256" key="1">
    <source>
        <dbReference type="ARBA" id="ARBA00004651"/>
    </source>
</evidence>
<name>A0A316EIM8_9ACTN</name>
<feature type="transmembrane region" description="Helical" evidence="7">
    <location>
        <begin position="210"/>
        <end position="231"/>
    </location>
</feature>
<evidence type="ECO:0000256" key="4">
    <source>
        <dbReference type="ARBA" id="ARBA00022989"/>
    </source>
</evidence>
<sequence>MSSEPGRVDKFQRKHAWASFPLAVLYKFFDDEGNYLAALIAYYAFVSMFPLLLISTTILGYVLSGNPDLQHRILTSALSEFPIVGSQLQEPSRIGGGATGLVIGVLGALYGGLGVAQAVQYAMNTTWRIPRNNRPNPIKARGRSLLLLGTAGLAAIGTTTLSAFGSGSAGSLGGVLKILLLVAAVLINAMVFVFAFRLATARHLSVTDVAPGAIGAAMVWQLLQTFGVAYVEHVVKGASATNGVFALVLGLLAFFYISAVAVVLCAEINVVRVERLYPRALLTPFTDNVELTSGDTRAYTDQAVSQRSKGFENIDVTFTKPTPTVEDQDISTAEDEVAIDMSPPMGRPARPTEHLQPDRPAEK</sequence>
<feature type="transmembrane region" description="Helical" evidence="7">
    <location>
        <begin position="178"/>
        <end position="198"/>
    </location>
</feature>
<keyword evidence="4 7" id="KW-1133">Transmembrane helix</keyword>
<evidence type="ECO:0000256" key="5">
    <source>
        <dbReference type="ARBA" id="ARBA00023136"/>
    </source>
</evidence>
<feature type="transmembrane region" description="Helical" evidence="7">
    <location>
        <begin position="35"/>
        <end position="63"/>
    </location>
</feature>
<keyword evidence="9" id="KW-1185">Reference proteome</keyword>
<dbReference type="OrthoDB" id="3349406at2"/>
<comment type="caution">
    <text evidence="8">The sequence shown here is derived from an EMBL/GenBank/DDBJ whole genome shotgun (WGS) entry which is preliminary data.</text>
</comment>
<feature type="transmembrane region" description="Helical" evidence="7">
    <location>
        <begin position="144"/>
        <end position="166"/>
    </location>
</feature>
<evidence type="ECO:0000313" key="9">
    <source>
        <dbReference type="Proteomes" id="UP000245697"/>
    </source>
</evidence>
<proteinExistence type="predicted"/>